<name>A0A174HQB9_FLAPL</name>
<protein>
    <submittedName>
        <fullName evidence="2">Uncharacterized protein</fullName>
    </submittedName>
</protein>
<sequence length="72" mass="7919">MPGTRIVGADAHIGLTFRCRPGNKNGRMKASAPTKEKIAGNSETPTRNLWGRPLRPPAVNHPITKIVRQIHE</sequence>
<organism evidence="2 3">
    <name type="scientific">Flavonifractor plautii</name>
    <name type="common">Fusobacterium plautii</name>
    <dbReference type="NCBI Taxonomy" id="292800"/>
    <lineage>
        <taxon>Bacteria</taxon>
        <taxon>Bacillati</taxon>
        <taxon>Bacillota</taxon>
        <taxon>Clostridia</taxon>
        <taxon>Eubacteriales</taxon>
        <taxon>Oscillospiraceae</taxon>
        <taxon>Flavonifractor</taxon>
    </lineage>
</organism>
<dbReference type="Proteomes" id="UP000095746">
    <property type="component" value="Unassembled WGS sequence"/>
</dbReference>
<accession>A0A174HQB9</accession>
<dbReference type="AlphaFoldDB" id="A0A174HQB9"/>
<evidence type="ECO:0000313" key="3">
    <source>
        <dbReference type="Proteomes" id="UP000095746"/>
    </source>
</evidence>
<evidence type="ECO:0000256" key="1">
    <source>
        <dbReference type="SAM" id="MobiDB-lite"/>
    </source>
</evidence>
<gene>
    <name evidence="2" type="ORF">ERS852411_02132</name>
</gene>
<dbReference type="EMBL" id="CYZT01000166">
    <property type="protein sequence ID" value="CUO77172.1"/>
    <property type="molecule type" value="Genomic_DNA"/>
</dbReference>
<reference evidence="2 3" key="1">
    <citation type="submission" date="2015-09" db="EMBL/GenBank/DDBJ databases">
        <authorList>
            <consortium name="Pathogen Informatics"/>
        </authorList>
    </citation>
    <scope>NUCLEOTIDE SEQUENCE [LARGE SCALE GENOMIC DNA]</scope>
    <source>
        <strain evidence="2 3">2789STDY5608854</strain>
    </source>
</reference>
<proteinExistence type="predicted"/>
<evidence type="ECO:0000313" key="2">
    <source>
        <dbReference type="EMBL" id="CUO77172.1"/>
    </source>
</evidence>
<feature type="region of interest" description="Disordered" evidence="1">
    <location>
        <begin position="20"/>
        <end position="57"/>
    </location>
</feature>